<sequence>MSRLSYFHRVGVSAALNPKQTDLKQFLSQSREGNRLLLTLNSPCHDLCLFIGCSGMSCTSYKDVMLHPHVHNSYFSLDVFSCCKCSNSPGVPYHFYLWVSFLSNRPESMDGLPPQYAVKFCTGPVMSHTFGSGALKKRHV</sequence>
<evidence type="ECO:0000313" key="2">
    <source>
        <dbReference type="Proteomes" id="UP001476798"/>
    </source>
</evidence>
<keyword evidence="2" id="KW-1185">Reference proteome</keyword>
<name>A0ABV0PPL3_9TELE</name>
<proteinExistence type="predicted"/>
<gene>
    <name evidence="1" type="ORF">GOODEAATRI_017905</name>
</gene>
<reference evidence="1 2" key="1">
    <citation type="submission" date="2021-06" db="EMBL/GenBank/DDBJ databases">
        <authorList>
            <person name="Palmer J.M."/>
        </authorList>
    </citation>
    <scope>NUCLEOTIDE SEQUENCE [LARGE SCALE GENOMIC DNA]</scope>
    <source>
        <strain evidence="1 2">GA_2019</strain>
        <tissue evidence="1">Muscle</tissue>
    </source>
</reference>
<dbReference type="Proteomes" id="UP001476798">
    <property type="component" value="Unassembled WGS sequence"/>
</dbReference>
<evidence type="ECO:0000313" key="1">
    <source>
        <dbReference type="EMBL" id="MEQ2185409.1"/>
    </source>
</evidence>
<accession>A0ABV0PPL3</accession>
<protein>
    <submittedName>
        <fullName evidence="1">Uncharacterized protein</fullName>
    </submittedName>
</protein>
<comment type="caution">
    <text evidence="1">The sequence shown here is derived from an EMBL/GenBank/DDBJ whole genome shotgun (WGS) entry which is preliminary data.</text>
</comment>
<organism evidence="1 2">
    <name type="scientific">Goodea atripinnis</name>
    <dbReference type="NCBI Taxonomy" id="208336"/>
    <lineage>
        <taxon>Eukaryota</taxon>
        <taxon>Metazoa</taxon>
        <taxon>Chordata</taxon>
        <taxon>Craniata</taxon>
        <taxon>Vertebrata</taxon>
        <taxon>Euteleostomi</taxon>
        <taxon>Actinopterygii</taxon>
        <taxon>Neopterygii</taxon>
        <taxon>Teleostei</taxon>
        <taxon>Neoteleostei</taxon>
        <taxon>Acanthomorphata</taxon>
        <taxon>Ovalentaria</taxon>
        <taxon>Atherinomorphae</taxon>
        <taxon>Cyprinodontiformes</taxon>
        <taxon>Goodeidae</taxon>
        <taxon>Goodea</taxon>
    </lineage>
</organism>
<dbReference type="EMBL" id="JAHRIO010081451">
    <property type="protein sequence ID" value="MEQ2185409.1"/>
    <property type="molecule type" value="Genomic_DNA"/>
</dbReference>